<sequence>MTMFQLVAFRNVDGYLGFFQRDGNDVSYYVNTSKAFYSISGANSWQTWVQYIDAGHGGNADREIIGKEVIQYFLHNYQETISIDIVEMEDVQRPGSFYPRISRDNIFFNYVNEQFLQDVRAYQNIQFSLDSLFNYIEPSANNLSAYGHKIRELLILACTEVECLLVKTLVDNGYEQKDRYSTNDYIKCKDILGLDKFEVNLVQYPSVKVFKPFHDWKAESPTKSLPWYNAYNAVKHNRIDNITDANLEHLLDAISAIHILLESQYGKGIFERWDSQTEDRSVYRTVARPQWNCTEITAPILIAGYSINAKWTEQRKYFEDYKI</sequence>
<proteinExistence type="predicted"/>
<protein>
    <submittedName>
        <fullName evidence="1">Uncharacterized protein</fullName>
    </submittedName>
</protein>
<name>A0A3M6D7V7_9PSED</name>
<evidence type="ECO:0000313" key="2">
    <source>
        <dbReference type="Proteomes" id="UP000279173"/>
    </source>
</evidence>
<accession>A0A3M6D7V7</accession>
<comment type="caution">
    <text evidence="1">The sequence shown here is derived from an EMBL/GenBank/DDBJ whole genome shotgun (WGS) entry which is preliminary data.</text>
</comment>
<dbReference type="AlphaFoldDB" id="A0A3M6D7V7"/>
<reference evidence="1 2" key="1">
    <citation type="submission" date="2018-08" db="EMBL/GenBank/DDBJ databases">
        <title>Recombination of ecologically and evolutionarily significant loci maintains genetic cohesion in the Pseudomonas syringae species complex.</title>
        <authorList>
            <person name="Dillon M."/>
            <person name="Thakur S."/>
            <person name="Almeida R.N.D."/>
            <person name="Weir B.S."/>
            <person name="Guttman D.S."/>
        </authorList>
    </citation>
    <scope>NUCLEOTIDE SEQUENCE [LARGE SCALE GENOMIC DNA]</scope>
    <source>
        <strain evidence="1 2">ICMP 3263</strain>
    </source>
</reference>
<gene>
    <name evidence="1" type="ORF">ALP10_02521</name>
</gene>
<dbReference type="Proteomes" id="UP000279173">
    <property type="component" value="Unassembled WGS sequence"/>
</dbReference>
<organism evidence="1 2">
    <name type="scientific">Pseudomonas syringae pv. helianthi</name>
    <dbReference type="NCBI Taxonomy" id="251654"/>
    <lineage>
        <taxon>Bacteria</taxon>
        <taxon>Pseudomonadati</taxon>
        <taxon>Pseudomonadota</taxon>
        <taxon>Gammaproteobacteria</taxon>
        <taxon>Pseudomonadales</taxon>
        <taxon>Pseudomonadaceae</taxon>
        <taxon>Pseudomonas</taxon>
    </lineage>
</organism>
<dbReference type="EMBL" id="RBUT01000033">
    <property type="protein sequence ID" value="RMV52177.1"/>
    <property type="molecule type" value="Genomic_DNA"/>
</dbReference>
<evidence type="ECO:0000313" key="1">
    <source>
        <dbReference type="EMBL" id="RMV52177.1"/>
    </source>
</evidence>